<proteinExistence type="predicted"/>
<evidence type="ECO:0000313" key="2">
    <source>
        <dbReference type="Proteomes" id="UP001153636"/>
    </source>
</evidence>
<keyword evidence="2" id="KW-1185">Reference proteome</keyword>
<dbReference type="Proteomes" id="UP001153636">
    <property type="component" value="Chromosome 8"/>
</dbReference>
<dbReference type="AlphaFoldDB" id="A0A9P0GGC5"/>
<protein>
    <submittedName>
        <fullName evidence="1">Uncharacterized protein</fullName>
    </submittedName>
</protein>
<accession>A0A9P0GGC5</accession>
<evidence type="ECO:0000313" key="1">
    <source>
        <dbReference type="EMBL" id="CAH1114905.1"/>
    </source>
</evidence>
<sequence>MFLGTLGLKEDMVHDWIGSTEHGLNTSTMEEVISSRTRSDNGFKNEKKLYLREWLESLPKLSSHYCRKDSQKLYLEQVFRTKIDLYRVYETYCKDNDKKTYIVSFPIFDDMLTQMNISLYKPKKDKCDVCCSFETNNINEMDYKNHLEREDRARKEKEDDKAKALRGETYTLVVDVQAVKICPVINASAIYYKMKLNCHNFTVYNLATHQSTCYWWNETEGDLSASTFASFLIYYLKENDPKLPIVIYSDGCCYQNRNVVMAKALFQYCLENNILIEQKFLERGHTQMECDAVHSMIERKLKNRFIHLPSDYVNITREARRNPCPIDTYYLTHGFFKDYSKPSSWSYNSIRPEKKKKRMSLLLLISDICSTTQTKKKLCIKLILITVSTHCHVRVER</sequence>
<dbReference type="PANTHER" id="PTHR10773:SF19">
    <property type="match status" value="1"/>
</dbReference>
<organism evidence="1 2">
    <name type="scientific">Psylliodes chrysocephalus</name>
    <dbReference type="NCBI Taxonomy" id="3402493"/>
    <lineage>
        <taxon>Eukaryota</taxon>
        <taxon>Metazoa</taxon>
        <taxon>Ecdysozoa</taxon>
        <taxon>Arthropoda</taxon>
        <taxon>Hexapoda</taxon>
        <taxon>Insecta</taxon>
        <taxon>Pterygota</taxon>
        <taxon>Neoptera</taxon>
        <taxon>Endopterygota</taxon>
        <taxon>Coleoptera</taxon>
        <taxon>Polyphaga</taxon>
        <taxon>Cucujiformia</taxon>
        <taxon>Chrysomeloidea</taxon>
        <taxon>Chrysomelidae</taxon>
        <taxon>Galerucinae</taxon>
        <taxon>Alticini</taxon>
        <taxon>Psylliodes</taxon>
    </lineage>
</organism>
<reference evidence="1" key="1">
    <citation type="submission" date="2022-01" db="EMBL/GenBank/DDBJ databases">
        <authorList>
            <person name="King R."/>
        </authorList>
    </citation>
    <scope>NUCLEOTIDE SEQUENCE</scope>
</reference>
<gene>
    <name evidence="1" type="ORF">PSYICH_LOCUS14277</name>
</gene>
<dbReference type="EMBL" id="OV651820">
    <property type="protein sequence ID" value="CAH1114905.1"/>
    <property type="molecule type" value="Genomic_DNA"/>
</dbReference>
<dbReference type="PANTHER" id="PTHR10773">
    <property type="entry name" value="DNA-DIRECTED RNA POLYMERASES I, II, AND III SUBUNIT RPABC2"/>
    <property type="match status" value="1"/>
</dbReference>
<name>A0A9P0GGC5_9CUCU</name>
<dbReference type="OrthoDB" id="6652244at2759"/>